<evidence type="ECO:0000256" key="2">
    <source>
        <dbReference type="SAM" id="SignalP"/>
    </source>
</evidence>
<gene>
    <name evidence="3" type="ORF">ACJIZ3_009992</name>
</gene>
<reference evidence="3 4" key="1">
    <citation type="submission" date="2024-12" db="EMBL/GenBank/DDBJ databases">
        <title>The unique morphological basis and parallel evolutionary history of personate flowers in Penstemon.</title>
        <authorList>
            <person name="Depatie T.H."/>
            <person name="Wessinger C.A."/>
        </authorList>
    </citation>
    <scope>NUCLEOTIDE SEQUENCE [LARGE SCALE GENOMIC DNA]</scope>
    <source>
        <strain evidence="3">WTNN_2</strain>
        <tissue evidence="3">Leaf</tissue>
    </source>
</reference>
<protein>
    <recommendedName>
        <fullName evidence="5">High-affinity nitrate transporter</fullName>
    </recommendedName>
</protein>
<keyword evidence="1" id="KW-0472">Membrane</keyword>
<feature type="signal peptide" evidence="2">
    <location>
        <begin position="1"/>
        <end position="22"/>
    </location>
</feature>
<feature type="transmembrane region" description="Helical" evidence="1">
    <location>
        <begin position="145"/>
        <end position="164"/>
    </location>
</feature>
<organism evidence="3 4">
    <name type="scientific">Penstemon smallii</name>
    <dbReference type="NCBI Taxonomy" id="265156"/>
    <lineage>
        <taxon>Eukaryota</taxon>
        <taxon>Viridiplantae</taxon>
        <taxon>Streptophyta</taxon>
        <taxon>Embryophyta</taxon>
        <taxon>Tracheophyta</taxon>
        <taxon>Spermatophyta</taxon>
        <taxon>Magnoliopsida</taxon>
        <taxon>eudicotyledons</taxon>
        <taxon>Gunneridae</taxon>
        <taxon>Pentapetalae</taxon>
        <taxon>asterids</taxon>
        <taxon>lamiids</taxon>
        <taxon>Lamiales</taxon>
        <taxon>Plantaginaceae</taxon>
        <taxon>Cheloneae</taxon>
        <taxon>Penstemon</taxon>
    </lineage>
</organism>
<keyword evidence="4" id="KW-1185">Reference proteome</keyword>
<dbReference type="PANTHER" id="PTHR34806:SF1">
    <property type="entry name" value="HIGH-AFFINITY NITRATE TRANSPORTER 3.1"/>
    <property type="match status" value="1"/>
</dbReference>
<dbReference type="Pfam" id="PF16974">
    <property type="entry name" value="NAR2"/>
    <property type="match status" value="1"/>
</dbReference>
<sequence>MAIQCSLVTSILLSCLVVTSYGVSFSSLQQTLIVTASPQLGQVLKAGEDQITLTWSLNTTYAAGIDLAYKTIKVKLCYALISQKDREWRKTEDDLAKDKTCQHEISLAYNSADEEVSFGQTTDYHKTTSLLEVQAISGRTVPLDIASICFSVFSIASLFGFYLLEKKRARTSPNRMTS</sequence>
<feature type="chain" id="PRO_5044865005" description="High-affinity nitrate transporter" evidence="2">
    <location>
        <begin position="23"/>
        <end position="178"/>
    </location>
</feature>
<dbReference type="EMBL" id="JBJXBP010000004">
    <property type="protein sequence ID" value="KAL3835256.1"/>
    <property type="molecule type" value="Genomic_DNA"/>
</dbReference>
<comment type="caution">
    <text evidence="3">The sequence shown here is derived from an EMBL/GenBank/DDBJ whole genome shotgun (WGS) entry which is preliminary data.</text>
</comment>
<dbReference type="PIRSF" id="PIRSF012939">
    <property type="entry name" value="Transpt_NO3_Nar2"/>
    <property type="match status" value="1"/>
</dbReference>
<name>A0ABD3TF67_9LAMI</name>
<evidence type="ECO:0008006" key="5">
    <source>
        <dbReference type="Google" id="ProtNLM"/>
    </source>
</evidence>
<evidence type="ECO:0000256" key="1">
    <source>
        <dbReference type="SAM" id="Phobius"/>
    </source>
</evidence>
<dbReference type="Proteomes" id="UP001634393">
    <property type="component" value="Unassembled WGS sequence"/>
</dbReference>
<proteinExistence type="predicted"/>
<keyword evidence="1" id="KW-0812">Transmembrane</keyword>
<keyword evidence="1" id="KW-1133">Transmembrane helix</keyword>
<dbReference type="PANTHER" id="PTHR34806">
    <property type="entry name" value="HIGH-AFFINITY NITRATE TRANSPORTER 3.2"/>
    <property type="match status" value="1"/>
</dbReference>
<evidence type="ECO:0000313" key="3">
    <source>
        <dbReference type="EMBL" id="KAL3835256.1"/>
    </source>
</evidence>
<keyword evidence="2" id="KW-0732">Signal</keyword>
<dbReference type="InterPro" id="IPR016605">
    <property type="entry name" value="Transptr_NO3_Nar2"/>
</dbReference>
<dbReference type="AlphaFoldDB" id="A0ABD3TF67"/>
<evidence type="ECO:0000313" key="4">
    <source>
        <dbReference type="Proteomes" id="UP001634393"/>
    </source>
</evidence>
<accession>A0ABD3TF67</accession>